<sequence>MMADSPSTAQAADILMVTFDALRFDVAERAYRDGRTKNLAALLPNGWERRHSPGNFTFASHAALFGGFWPTPTEPGPSPRPFALRFPGSRTLNEQTQVLEGSNIVEGLRKLGFYTICIGGVGFFNKLTPLGSLFPAMFDESHWRPEFSVSQIHSTRSQVHTALDCLASQPPSRPLFLFMNLSATHPPTVGYLQGAREDSVETQEAALSYVDRQIEPLLDGLRQRRRPLNAFLMSDHGTLFGEDGYTGHRVGHDVVWTIPYGEFCWEQPL</sequence>
<dbReference type="NCBIfam" id="NF038075">
    <property type="entry name" value="fam_STM4013"/>
    <property type="match status" value="1"/>
</dbReference>
<dbReference type="Gene3D" id="3.40.720.10">
    <property type="entry name" value="Alkaline Phosphatase, subunit A"/>
    <property type="match status" value="1"/>
</dbReference>
<dbReference type="RefSeq" id="WP_232536156.1">
    <property type="nucleotide sequence ID" value="NZ_AP021861.1"/>
</dbReference>
<accession>A0A5K7XBZ2</accession>
<dbReference type="AlphaFoldDB" id="A0A5K7XBZ2"/>
<gene>
    <name evidence="2" type="ORF">PLANPX_3956</name>
</gene>
<evidence type="ECO:0000313" key="3">
    <source>
        <dbReference type="Proteomes" id="UP000326837"/>
    </source>
</evidence>
<evidence type="ECO:0000313" key="2">
    <source>
        <dbReference type="EMBL" id="BBO34344.1"/>
    </source>
</evidence>
<organism evidence="2 3">
    <name type="scientific">Lacipirellula parvula</name>
    <dbReference type="NCBI Taxonomy" id="2650471"/>
    <lineage>
        <taxon>Bacteria</taxon>
        <taxon>Pseudomonadati</taxon>
        <taxon>Planctomycetota</taxon>
        <taxon>Planctomycetia</taxon>
        <taxon>Pirellulales</taxon>
        <taxon>Lacipirellulaceae</taxon>
        <taxon>Lacipirellula</taxon>
    </lineage>
</organism>
<keyword evidence="3" id="KW-1185">Reference proteome</keyword>
<feature type="domain" description="Sulfatase N-terminal" evidence="1">
    <location>
        <begin position="14"/>
        <end position="249"/>
    </location>
</feature>
<proteinExistence type="predicted"/>
<dbReference type="SUPFAM" id="SSF53649">
    <property type="entry name" value="Alkaline phosphatase-like"/>
    <property type="match status" value="1"/>
</dbReference>
<dbReference type="InterPro" id="IPR000917">
    <property type="entry name" value="Sulfatase_N"/>
</dbReference>
<protein>
    <recommendedName>
        <fullName evidence="1">Sulfatase N-terminal domain-containing protein</fullName>
    </recommendedName>
</protein>
<name>A0A5K7XBZ2_9BACT</name>
<dbReference type="EMBL" id="AP021861">
    <property type="protein sequence ID" value="BBO34344.1"/>
    <property type="molecule type" value="Genomic_DNA"/>
</dbReference>
<evidence type="ECO:0000259" key="1">
    <source>
        <dbReference type="Pfam" id="PF00884"/>
    </source>
</evidence>
<dbReference type="Pfam" id="PF00884">
    <property type="entry name" value="Sulfatase"/>
    <property type="match status" value="1"/>
</dbReference>
<dbReference type="InterPro" id="IPR047838">
    <property type="entry name" value="STM4013-like"/>
</dbReference>
<dbReference type="KEGG" id="lpav:PLANPX_3956"/>
<dbReference type="Proteomes" id="UP000326837">
    <property type="component" value="Chromosome"/>
</dbReference>
<dbReference type="InterPro" id="IPR017850">
    <property type="entry name" value="Alkaline_phosphatase_core_sf"/>
</dbReference>
<reference evidence="3" key="1">
    <citation type="submission" date="2019-10" db="EMBL/GenBank/DDBJ databases">
        <title>Lacipirellula parvula gen. nov., sp. nov., representing a lineage of planctomycetes widespread in freshwater anoxic habitats, and description of the family Lacipirellulaceae.</title>
        <authorList>
            <person name="Dedysh S.N."/>
            <person name="Kulichevskaya I.S."/>
            <person name="Beletsky A.V."/>
            <person name="Rakitin A.L."/>
            <person name="Mardanov A.V."/>
            <person name="Ivanova A.A."/>
            <person name="Saltykova V.X."/>
            <person name="Rijpstra W.I.C."/>
            <person name="Sinninghe Damste J.S."/>
            <person name="Ravin N.V."/>
        </authorList>
    </citation>
    <scope>NUCLEOTIDE SEQUENCE [LARGE SCALE GENOMIC DNA]</scope>
    <source>
        <strain evidence="3">PX69</strain>
    </source>
</reference>